<keyword evidence="2" id="KW-1185">Reference proteome</keyword>
<accession>A0ABQ7EXX6</accession>
<sequence length="75" mass="8737">MALTISTLVSERFDENLQEDQNTLRVGMRPFKVEMEVRQRLVRRSGNCGKSILKVTLRLGAKCRRRDKIGAKEFR</sequence>
<gene>
    <name evidence="1" type="ORF">DY000_02047699</name>
</gene>
<organism evidence="1 2">
    <name type="scientific">Brassica cretica</name>
    <name type="common">Mustard</name>
    <dbReference type="NCBI Taxonomy" id="69181"/>
    <lineage>
        <taxon>Eukaryota</taxon>
        <taxon>Viridiplantae</taxon>
        <taxon>Streptophyta</taxon>
        <taxon>Embryophyta</taxon>
        <taxon>Tracheophyta</taxon>
        <taxon>Spermatophyta</taxon>
        <taxon>Magnoliopsida</taxon>
        <taxon>eudicotyledons</taxon>
        <taxon>Gunneridae</taxon>
        <taxon>Pentapetalae</taxon>
        <taxon>rosids</taxon>
        <taxon>malvids</taxon>
        <taxon>Brassicales</taxon>
        <taxon>Brassicaceae</taxon>
        <taxon>Brassiceae</taxon>
        <taxon>Brassica</taxon>
    </lineage>
</organism>
<name>A0ABQ7EXX6_BRACR</name>
<dbReference type="Proteomes" id="UP000266723">
    <property type="component" value="Unassembled WGS sequence"/>
</dbReference>
<reference evidence="1 2" key="1">
    <citation type="journal article" date="2020" name="BMC Genomics">
        <title>Intraspecific diversification of the crop wild relative Brassica cretica Lam. using demographic model selection.</title>
        <authorList>
            <person name="Kioukis A."/>
            <person name="Michalopoulou V.A."/>
            <person name="Briers L."/>
            <person name="Pirintsos S."/>
            <person name="Studholme D.J."/>
            <person name="Pavlidis P."/>
            <person name="Sarris P.F."/>
        </authorList>
    </citation>
    <scope>NUCLEOTIDE SEQUENCE [LARGE SCALE GENOMIC DNA]</scope>
    <source>
        <strain evidence="2">cv. PFS-1207/04</strain>
    </source>
</reference>
<protein>
    <submittedName>
        <fullName evidence="1">Uncharacterized protein</fullName>
    </submittedName>
</protein>
<comment type="caution">
    <text evidence="1">The sequence shown here is derived from an EMBL/GenBank/DDBJ whole genome shotgun (WGS) entry which is preliminary data.</text>
</comment>
<evidence type="ECO:0000313" key="1">
    <source>
        <dbReference type="EMBL" id="KAF3607938.1"/>
    </source>
</evidence>
<proteinExistence type="predicted"/>
<dbReference type="EMBL" id="QGKV02000297">
    <property type="protein sequence ID" value="KAF3607938.1"/>
    <property type="molecule type" value="Genomic_DNA"/>
</dbReference>
<evidence type="ECO:0000313" key="2">
    <source>
        <dbReference type="Proteomes" id="UP000266723"/>
    </source>
</evidence>